<dbReference type="OrthoDB" id="45365at2759"/>
<evidence type="ECO:0008006" key="8">
    <source>
        <dbReference type="Google" id="ProtNLM"/>
    </source>
</evidence>
<dbReference type="PROSITE" id="PS50097">
    <property type="entry name" value="BTB"/>
    <property type="match status" value="1"/>
</dbReference>
<evidence type="ECO:0000256" key="2">
    <source>
        <dbReference type="ARBA" id="ARBA00010846"/>
    </source>
</evidence>
<dbReference type="Proteomes" id="UP000008810">
    <property type="component" value="Chromosome 2"/>
</dbReference>
<evidence type="ECO:0000313" key="5">
    <source>
        <dbReference type="EMBL" id="KQK11131.1"/>
    </source>
</evidence>
<protein>
    <recommendedName>
        <fullName evidence="8">BTB domain-containing protein</fullName>
    </recommendedName>
</protein>
<reference evidence="5 6" key="1">
    <citation type="journal article" date="2010" name="Nature">
        <title>Genome sequencing and analysis of the model grass Brachypodium distachyon.</title>
        <authorList>
            <consortium name="International Brachypodium Initiative"/>
        </authorList>
    </citation>
    <scope>NUCLEOTIDE SEQUENCE [LARGE SCALE GENOMIC DNA]</scope>
    <source>
        <strain evidence="5">Bd21</strain>
        <strain evidence="6">cv. Bd21</strain>
    </source>
</reference>
<dbReference type="CDD" id="cd00121">
    <property type="entry name" value="MATH"/>
    <property type="match status" value="1"/>
</dbReference>
<feature type="domain" description="MATH" evidence="4">
    <location>
        <begin position="26"/>
        <end position="148"/>
    </location>
</feature>
<gene>
    <name evidence="6" type="primary">LOC100838686</name>
    <name evidence="5" type="ORF">BRADI_2g58317v3</name>
</gene>
<dbReference type="PANTHER" id="PTHR26379">
    <property type="entry name" value="BTB/POZ AND MATH DOMAIN-CONTAINING PROTEIN 1"/>
    <property type="match status" value="1"/>
</dbReference>
<dbReference type="Gramene" id="KQK11131">
    <property type="protein sequence ID" value="KQK11131"/>
    <property type="gene ID" value="BRADI_2g58317v3"/>
</dbReference>
<dbReference type="PANTHER" id="PTHR26379:SF448">
    <property type="entry name" value="OS10G0423400 PROTEIN"/>
    <property type="match status" value="1"/>
</dbReference>
<dbReference type="PROSITE" id="PS50144">
    <property type="entry name" value="MATH"/>
    <property type="match status" value="1"/>
</dbReference>
<dbReference type="GeneID" id="100838686"/>
<sequence length="348" mass="37985">MEAATPASAAASEDTSASSIVFCPTSGFHLLKIDGYSRTKGMPNNHCITSRNFSLGGHRSWSIDLYPNGRGRDNAGYMSVFLRSNTSDLKAQYGISIVDSSGTSRVSTRGTYSSFWSSSNGHERFFKNKDLEQSRLLVDDCFTIKVDIAVQGEFPVRMEQIAVAQALLPPPKLTAPSALFVPPAACTASLQRHLGDLLSSKEGADVTFMVGDEAFAAHRCILAARSPVFKAQLFGAMKESTGARDDAVRIEDMAPQVFEALLYFLYTECLTSPESEKTPQEQDVTMTQHLLVAADRYDLDKLKLICEETLCECIDSSNAVTILALAEQHNCAGLKQACLNFIRSTTYV</sequence>
<evidence type="ECO:0000259" key="3">
    <source>
        <dbReference type="PROSITE" id="PS50097"/>
    </source>
</evidence>
<dbReference type="EMBL" id="CM000881">
    <property type="protein sequence ID" value="KQK11131.1"/>
    <property type="molecule type" value="Genomic_DNA"/>
</dbReference>
<dbReference type="AlphaFoldDB" id="A0A0Q3IZL0"/>
<dbReference type="InterPro" id="IPR002083">
    <property type="entry name" value="MATH/TRAF_dom"/>
</dbReference>
<dbReference type="Pfam" id="PF24570">
    <property type="entry name" value="BACK_BPM_SPOP"/>
    <property type="match status" value="1"/>
</dbReference>
<proteinExistence type="inferred from homology"/>
<organism evidence="5">
    <name type="scientific">Brachypodium distachyon</name>
    <name type="common">Purple false brome</name>
    <name type="synonym">Trachynia distachya</name>
    <dbReference type="NCBI Taxonomy" id="15368"/>
    <lineage>
        <taxon>Eukaryota</taxon>
        <taxon>Viridiplantae</taxon>
        <taxon>Streptophyta</taxon>
        <taxon>Embryophyta</taxon>
        <taxon>Tracheophyta</taxon>
        <taxon>Spermatophyta</taxon>
        <taxon>Magnoliopsida</taxon>
        <taxon>Liliopsida</taxon>
        <taxon>Poales</taxon>
        <taxon>Poaceae</taxon>
        <taxon>BOP clade</taxon>
        <taxon>Pooideae</taxon>
        <taxon>Stipodae</taxon>
        <taxon>Brachypodieae</taxon>
        <taxon>Brachypodium</taxon>
    </lineage>
</organism>
<evidence type="ECO:0000313" key="7">
    <source>
        <dbReference type="Proteomes" id="UP000008810"/>
    </source>
</evidence>
<reference evidence="5" key="2">
    <citation type="submission" date="2017-06" db="EMBL/GenBank/DDBJ databases">
        <title>WGS assembly of Brachypodium distachyon.</title>
        <authorList>
            <consortium name="The International Brachypodium Initiative"/>
            <person name="Lucas S."/>
            <person name="Harmon-Smith M."/>
            <person name="Lail K."/>
            <person name="Tice H."/>
            <person name="Grimwood J."/>
            <person name="Bruce D."/>
            <person name="Barry K."/>
            <person name="Shu S."/>
            <person name="Lindquist E."/>
            <person name="Wang M."/>
            <person name="Pitluck S."/>
            <person name="Vogel J.P."/>
            <person name="Garvin D.F."/>
            <person name="Mockler T.C."/>
            <person name="Schmutz J."/>
            <person name="Rokhsar D."/>
            <person name="Bevan M.W."/>
        </authorList>
    </citation>
    <scope>NUCLEOTIDE SEQUENCE</scope>
    <source>
        <strain evidence="5">Bd21</strain>
    </source>
</reference>
<dbReference type="EnsemblPlants" id="KQK11131">
    <property type="protein sequence ID" value="KQK11131"/>
    <property type="gene ID" value="BRADI_2g58317v3"/>
</dbReference>
<keyword evidence="7" id="KW-1185">Reference proteome</keyword>
<evidence type="ECO:0000313" key="6">
    <source>
        <dbReference type="EnsemblPlants" id="KQK11131"/>
    </source>
</evidence>
<comment type="similarity">
    <text evidence="2">Belongs to the Tdpoz family.</text>
</comment>
<accession>A0A0Q3IZL0</accession>
<dbReference type="SUPFAM" id="SSF54695">
    <property type="entry name" value="POZ domain"/>
    <property type="match status" value="1"/>
</dbReference>
<name>A0A0Q3IZL0_BRADI</name>
<dbReference type="SUPFAM" id="SSF49599">
    <property type="entry name" value="TRAF domain-like"/>
    <property type="match status" value="1"/>
</dbReference>
<dbReference type="Pfam" id="PF22486">
    <property type="entry name" value="MATH_2"/>
    <property type="match status" value="1"/>
</dbReference>
<dbReference type="InterPro" id="IPR000210">
    <property type="entry name" value="BTB/POZ_dom"/>
</dbReference>
<evidence type="ECO:0000256" key="1">
    <source>
        <dbReference type="ARBA" id="ARBA00004906"/>
    </source>
</evidence>
<dbReference type="Gene3D" id="3.30.710.10">
    <property type="entry name" value="Potassium Channel Kv1.1, Chain A"/>
    <property type="match status" value="1"/>
</dbReference>
<evidence type="ECO:0000259" key="4">
    <source>
        <dbReference type="PROSITE" id="PS50144"/>
    </source>
</evidence>
<dbReference type="InterPro" id="IPR011333">
    <property type="entry name" value="SKP1/BTB/POZ_sf"/>
</dbReference>
<dbReference type="GO" id="GO:0016567">
    <property type="term" value="P:protein ubiquitination"/>
    <property type="evidence" value="ECO:0007669"/>
    <property type="project" value="InterPro"/>
</dbReference>
<dbReference type="Pfam" id="PF00651">
    <property type="entry name" value="BTB"/>
    <property type="match status" value="1"/>
</dbReference>
<dbReference type="SMART" id="SM00225">
    <property type="entry name" value="BTB"/>
    <property type="match status" value="1"/>
</dbReference>
<dbReference type="Gene3D" id="2.60.210.10">
    <property type="entry name" value="Apoptosis, Tumor Necrosis Factor Receptor Associated Protein 2, Chain A"/>
    <property type="match status" value="1"/>
</dbReference>
<dbReference type="KEGG" id="bdi:100838686"/>
<dbReference type="InterPro" id="IPR008974">
    <property type="entry name" value="TRAF-like"/>
</dbReference>
<dbReference type="CDD" id="cd18280">
    <property type="entry name" value="BTB_POZ_BPM_plant"/>
    <property type="match status" value="1"/>
</dbReference>
<comment type="pathway">
    <text evidence="1">Protein modification; protein ubiquitination.</text>
</comment>
<dbReference type="InterPro" id="IPR045005">
    <property type="entry name" value="BPM1-6"/>
</dbReference>
<feature type="domain" description="BTB" evidence="3">
    <location>
        <begin position="204"/>
        <end position="274"/>
    </location>
</feature>
<dbReference type="RefSeq" id="XP_003567382.1">
    <property type="nucleotide sequence ID" value="XM_003567334.2"/>
</dbReference>
<dbReference type="InterPro" id="IPR056423">
    <property type="entry name" value="BACK_BPM_SPOP"/>
</dbReference>
<reference evidence="6" key="3">
    <citation type="submission" date="2018-08" db="UniProtKB">
        <authorList>
            <consortium name="EnsemblPlants"/>
        </authorList>
    </citation>
    <scope>IDENTIFICATION</scope>
    <source>
        <strain evidence="6">cv. Bd21</strain>
    </source>
</reference>